<accession>A0A2N6SH14</accession>
<dbReference type="Proteomes" id="UP000235670">
    <property type="component" value="Unassembled WGS sequence"/>
</dbReference>
<sequence>MNNTKYFSLIVGIIFLVLGIYILVNPVGNMITLSVLFSIVMLLAGISEIIGYFNSNRRELWYLLNGVITVILAIWLLSADDVSKATLIPNLLALWIFCSGIARLIDGLALKKTLQRETNLTKRLVTFGITGIVLGIILWIVPGIVATLLTILIAAIFIFQGILFISTYMVIK</sequence>
<evidence type="ECO:0008006" key="4">
    <source>
        <dbReference type="Google" id="ProtNLM"/>
    </source>
</evidence>
<feature type="transmembrane region" description="Helical" evidence="1">
    <location>
        <begin position="30"/>
        <end position="53"/>
    </location>
</feature>
<keyword evidence="1" id="KW-0472">Membrane</keyword>
<comment type="caution">
    <text evidence="2">The sequence shown here is derived from an EMBL/GenBank/DDBJ whole genome shotgun (WGS) entry which is preliminary data.</text>
</comment>
<dbReference type="Pfam" id="PF03729">
    <property type="entry name" value="DUF308"/>
    <property type="match status" value="2"/>
</dbReference>
<dbReference type="EMBL" id="PNGT01000001">
    <property type="protein sequence ID" value="PMC53220.1"/>
    <property type="molecule type" value="Genomic_DNA"/>
</dbReference>
<feature type="transmembrane region" description="Helical" evidence="1">
    <location>
        <begin position="151"/>
        <end position="171"/>
    </location>
</feature>
<keyword evidence="1" id="KW-0812">Transmembrane</keyword>
<dbReference type="InterPro" id="IPR005325">
    <property type="entry name" value="DUF308_memb"/>
</dbReference>
<gene>
    <name evidence="2" type="ORF">CJ218_01375</name>
</gene>
<proteinExistence type="predicted"/>
<reference evidence="2 3" key="1">
    <citation type="submission" date="2017-09" db="EMBL/GenBank/DDBJ databases">
        <title>Bacterial strain isolated from the female urinary microbiota.</title>
        <authorList>
            <person name="Thomas-White K."/>
            <person name="Kumar N."/>
            <person name="Forster S."/>
            <person name="Putonti C."/>
            <person name="Lawley T."/>
            <person name="Wolfe A.J."/>
        </authorList>
    </citation>
    <scope>NUCLEOTIDE SEQUENCE [LARGE SCALE GENOMIC DNA]</scope>
    <source>
        <strain evidence="2 3">UMB0186</strain>
    </source>
</reference>
<organism evidence="2 3">
    <name type="scientific">Gemella sanguinis</name>
    <dbReference type="NCBI Taxonomy" id="84135"/>
    <lineage>
        <taxon>Bacteria</taxon>
        <taxon>Bacillati</taxon>
        <taxon>Bacillota</taxon>
        <taxon>Bacilli</taxon>
        <taxon>Bacillales</taxon>
        <taxon>Gemellaceae</taxon>
        <taxon>Gemella</taxon>
    </lineage>
</organism>
<dbReference type="RefSeq" id="WP_102189364.1">
    <property type="nucleotide sequence ID" value="NZ_PNGT01000001.1"/>
</dbReference>
<protein>
    <recommendedName>
        <fullName evidence="4">DUF308 domain-containing protein</fullName>
    </recommendedName>
</protein>
<dbReference type="InterPro" id="IPR052712">
    <property type="entry name" value="Acid_resist_chaperone_HdeD"/>
</dbReference>
<keyword evidence="1" id="KW-1133">Transmembrane helix</keyword>
<feature type="transmembrane region" description="Helical" evidence="1">
    <location>
        <begin position="125"/>
        <end position="145"/>
    </location>
</feature>
<dbReference type="AlphaFoldDB" id="A0A2N6SH14"/>
<evidence type="ECO:0000313" key="3">
    <source>
        <dbReference type="Proteomes" id="UP000235670"/>
    </source>
</evidence>
<dbReference type="GO" id="GO:0005886">
    <property type="term" value="C:plasma membrane"/>
    <property type="evidence" value="ECO:0007669"/>
    <property type="project" value="TreeGrafter"/>
</dbReference>
<name>A0A2N6SH14_9BACL</name>
<feature type="transmembrane region" description="Helical" evidence="1">
    <location>
        <begin position="85"/>
        <end position="105"/>
    </location>
</feature>
<feature type="transmembrane region" description="Helical" evidence="1">
    <location>
        <begin position="60"/>
        <end position="79"/>
    </location>
</feature>
<dbReference type="PANTHER" id="PTHR34989">
    <property type="entry name" value="PROTEIN HDED"/>
    <property type="match status" value="1"/>
</dbReference>
<dbReference type="PANTHER" id="PTHR34989:SF1">
    <property type="entry name" value="PROTEIN HDED"/>
    <property type="match status" value="1"/>
</dbReference>
<feature type="transmembrane region" description="Helical" evidence="1">
    <location>
        <begin position="7"/>
        <end position="24"/>
    </location>
</feature>
<dbReference type="STRING" id="84135.GCA_001052115_00075"/>
<evidence type="ECO:0000313" key="2">
    <source>
        <dbReference type="EMBL" id="PMC53220.1"/>
    </source>
</evidence>
<evidence type="ECO:0000256" key="1">
    <source>
        <dbReference type="SAM" id="Phobius"/>
    </source>
</evidence>